<protein>
    <submittedName>
        <fullName evidence="1">Uncharacterized protein</fullName>
    </submittedName>
</protein>
<accession>E0TCT4</accession>
<evidence type="ECO:0000313" key="1">
    <source>
        <dbReference type="EMBL" id="ADM09873.1"/>
    </source>
</evidence>
<gene>
    <name evidence="1" type="ordered locus">PB2503_09099</name>
</gene>
<organism evidence="1 2">
    <name type="scientific">Parvularcula bermudensis (strain ATCC BAA-594 / HTCC2503 / KCTC 12087)</name>
    <dbReference type="NCBI Taxonomy" id="314260"/>
    <lineage>
        <taxon>Bacteria</taxon>
        <taxon>Pseudomonadati</taxon>
        <taxon>Pseudomonadota</taxon>
        <taxon>Alphaproteobacteria</taxon>
        <taxon>Parvularculales</taxon>
        <taxon>Parvularculaceae</taxon>
        <taxon>Parvularcula</taxon>
    </lineage>
</organism>
<reference evidence="1 2" key="2">
    <citation type="journal article" date="2011" name="J. Bacteriol.">
        <title>Complete genome sequence of strain HTCC2503T of Parvularcula bermudensis, the type species of the order "Parvularculales" in the class Alphaproteobacteria.</title>
        <authorList>
            <person name="Oh H.M."/>
            <person name="Kang I."/>
            <person name="Vergin K.L."/>
            <person name="Kang D."/>
            <person name="Rhee K.H."/>
            <person name="Giovannoni S.J."/>
            <person name="Cho J.C."/>
        </authorList>
    </citation>
    <scope>NUCLEOTIDE SEQUENCE [LARGE SCALE GENOMIC DNA]</scope>
    <source>
        <strain evidence="2">ATCC BAA-594 / HTCC2503 / KCTC 12087</strain>
    </source>
</reference>
<dbReference type="HOGENOM" id="CLU_1546150_0_0_5"/>
<sequence length="173" mass="19150">MLPQRCEGGVFLSWKSDLAFDYANDYHLCMMMMPLRSMTPPPALSQDDLWLLSLLRGSFRGEGDQVTAQVRAWPGRAEGRILGWSIDRLVGVLRTAGRRPFDVGTGPAPTSDERRLLSVIDCLAESRPQAAQQQAQWLVKGSAIGALCERAAPLAKLPLYGAVDRRRRQTRAA</sequence>
<evidence type="ECO:0000313" key="2">
    <source>
        <dbReference type="Proteomes" id="UP000001302"/>
    </source>
</evidence>
<reference evidence="2" key="1">
    <citation type="submission" date="2010-08" db="EMBL/GenBank/DDBJ databases">
        <title>Genome sequence of Parvularcula bermudensis HTCC2503.</title>
        <authorList>
            <person name="Kang D.-M."/>
            <person name="Oh H.-M."/>
            <person name="Cho J.-C."/>
        </authorList>
    </citation>
    <scope>NUCLEOTIDE SEQUENCE [LARGE SCALE GENOMIC DNA]</scope>
    <source>
        <strain evidence="2">ATCC BAA-594 / HTCC2503 / KCTC 12087</strain>
    </source>
</reference>
<dbReference type="Proteomes" id="UP000001302">
    <property type="component" value="Chromosome"/>
</dbReference>
<keyword evidence="2" id="KW-1185">Reference proteome</keyword>
<dbReference type="eggNOG" id="ENOG5033KU8">
    <property type="taxonomic scope" value="Bacteria"/>
</dbReference>
<dbReference type="EMBL" id="CP002156">
    <property type="protein sequence ID" value="ADM09873.1"/>
    <property type="molecule type" value="Genomic_DNA"/>
</dbReference>
<dbReference type="KEGG" id="pbr:PB2503_09099"/>
<name>E0TCT4_PARBH</name>
<dbReference type="AlphaFoldDB" id="E0TCT4"/>
<proteinExistence type="predicted"/>